<comment type="caution">
    <text evidence="4">The sequence shown here is derived from an EMBL/GenBank/DDBJ whole genome shotgun (WGS) entry which is preliminary data.</text>
</comment>
<accession>A0A4S8K1R0</accession>
<feature type="domain" description="K+ potassium transporter integral membrane" evidence="3">
    <location>
        <begin position="24"/>
        <end position="159"/>
    </location>
</feature>
<keyword evidence="2" id="KW-0812">Transmembrane</keyword>
<dbReference type="GO" id="GO:0015079">
    <property type="term" value="F:potassium ion transmembrane transporter activity"/>
    <property type="evidence" value="ECO:0007669"/>
    <property type="project" value="InterPro"/>
</dbReference>
<gene>
    <name evidence="4" type="ORF">C4D60_Mb08t06310</name>
</gene>
<reference evidence="4 5" key="1">
    <citation type="journal article" date="2019" name="Nat. Plants">
        <title>Genome sequencing of Musa balbisiana reveals subgenome evolution and function divergence in polyploid bananas.</title>
        <authorList>
            <person name="Yao X."/>
        </authorList>
    </citation>
    <scope>NUCLEOTIDE SEQUENCE [LARGE SCALE GENOMIC DNA]</scope>
    <source>
        <strain evidence="5">cv. DH-PKW</strain>
        <tissue evidence="4">Leaves</tissue>
    </source>
</reference>
<dbReference type="PANTHER" id="PTHR30540">
    <property type="entry name" value="OSMOTIC STRESS POTASSIUM TRANSPORTER"/>
    <property type="match status" value="1"/>
</dbReference>
<evidence type="ECO:0000313" key="4">
    <source>
        <dbReference type="EMBL" id="THU68671.1"/>
    </source>
</evidence>
<dbReference type="PANTHER" id="PTHR30540:SF88">
    <property type="entry name" value="POTASSIUM TRANSPORTER 13-RELATED"/>
    <property type="match status" value="1"/>
</dbReference>
<dbReference type="InterPro" id="IPR053951">
    <property type="entry name" value="K_trans_N"/>
</dbReference>
<keyword evidence="2" id="KW-1133">Transmembrane helix</keyword>
<proteinExistence type="inferred from homology"/>
<dbReference type="AlphaFoldDB" id="A0A4S8K1R0"/>
<dbReference type="EMBL" id="PYDT01000002">
    <property type="protein sequence ID" value="THU68671.1"/>
    <property type="molecule type" value="Genomic_DNA"/>
</dbReference>
<evidence type="ECO:0000256" key="2">
    <source>
        <dbReference type="SAM" id="Phobius"/>
    </source>
</evidence>
<evidence type="ECO:0000256" key="1">
    <source>
        <dbReference type="ARBA" id="ARBA00008440"/>
    </source>
</evidence>
<organism evidence="4 5">
    <name type="scientific">Musa balbisiana</name>
    <name type="common">Banana</name>
    <dbReference type="NCBI Taxonomy" id="52838"/>
    <lineage>
        <taxon>Eukaryota</taxon>
        <taxon>Viridiplantae</taxon>
        <taxon>Streptophyta</taxon>
        <taxon>Embryophyta</taxon>
        <taxon>Tracheophyta</taxon>
        <taxon>Spermatophyta</taxon>
        <taxon>Magnoliopsida</taxon>
        <taxon>Liliopsida</taxon>
        <taxon>Zingiberales</taxon>
        <taxon>Musaceae</taxon>
        <taxon>Musa</taxon>
    </lineage>
</organism>
<dbReference type="STRING" id="52838.A0A4S8K1R0"/>
<dbReference type="GO" id="GO:0016020">
    <property type="term" value="C:membrane"/>
    <property type="evidence" value="ECO:0007669"/>
    <property type="project" value="InterPro"/>
</dbReference>
<protein>
    <recommendedName>
        <fullName evidence="3">K+ potassium transporter integral membrane domain-containing protein</fullName>
    </recommendedName>
</protein>
<evidence type="ECO:0000313" key="5">
    <source>
        <dbReference type="Proteomes" id="UP000317650"/>
    </source>
</evidence>
<feature type="transmembrane region" description="Helical" evidence="2">
    <location>
        <begin position="21"/>
        <end position="44"/>
    </location>
</feature>
<keyword evidence="2" id="KW-0472">Membrane</keyword>
<dbReference type="Proteomes" id="UP000317650">
    <property type="component" value="Chromosome 8"/>
</dbReference>
<evidence type="ECO:0000259" key="3">
    <source>
        <dbReference type="Pfam" id="PF02705"/>
    </source>
</evidence>
<dbReference type="InterPro" id="IPR003855">
    <property type="entry name" value="K+_transporter"/>
</dbReference>
<name>A0A4S8K1R0_MUSBA</name>
<feature type="transmembrane region" description="Helical" evidence="2">
    <location>
        <begin position="64"/>
        <end position="87"/>
    </location>
</feature>
<dbReference type="Pfam" id="PF02705">
    <property type="entry name" value="K_trans"/>
    <property type="match status" value="1"/>
</dbReference>
<comment type="similarity">
    <text evidence="1">Belongs to the HAK/KUP transporter (TC 2.A.72.3) family.</text>
</comment>
<feature type="transmembrane region" description="Helical" evidence="2">
    <location>
        <begin position="147"/>
        <end position="173"/>
    </location>
</feature>
<keyword evidence="5" id="KW-1185">Reference proteome</keyword>
<sequence length="175" mass="19290">MDLESRSRASDSLPSKSYRTTLLLAYQSFGVVYGDLSISPIYVYKSTFSGKLRLHEEDAEILGVLSLVFWTLTLIALCKYIIFVLAADDDGEGAFVGLLRCTHNVPKLKMGLLSTLPCCAGALNTAYNPELSRQFLDSELRSQSTLFLISCIILCAFLLCNTMGHIVLAFCLLQS</sequence>